<evidence type="ECO:0000313" key="2">
    <source>
        <dbReference type="EMBL" id="SMF93912.1"/>
    </source>
</evidence>
<feature type="compositionally biased region" description="Basic and acidic residues" evidence="1">
    <location>
        <begin position="16"/>
        <end position="32"/>
    </location>
</feature>
<proteinExistence type="predicted"/>
<accession>A0A1Y6D020</accession>
<feature type="compositionally biased region" description="Acidic residues" evidence="1">
    <location>
        <begin position="33"/>
        <end position="51"/>
    </location>
</feature>
<reference evidence="2 3" key="1">
    <citation type="submission" date="2016-12" db="EMBL/GenBank/DDBJ databases">
        <authorList>
            <person name="Song W.-J."/>
            <person name="Kurnit D.M."/>
        </authorList>
    </citation>
    <scope>NUCLEOTIDE SEQUENCE [LARGE SCALE GENOMIC DNA]</scope>
    <source>
        <strain evidence="2 3">175</strain>
    </source>
</reference>
<evidence type="ECO:0000256" key="1">
    <source>
        <dbReference type="SAM" id="MobiDB-lite"/>
    </source>
</evidence>
<gene>
    <name evidence="2" type="ORF">SAMN02949497_1208</name>
</gene>
<feature type="region of interest" description="Disordered" evidence="1">
    <location>
        <begin position="16"/>
        <end position="51"/>
    </location>
</feature>
<dbReference type="RefSeq" id="WP_085210852.1">
    <property type="nucleotide sequence ID" value="NZ_FXAM01000001.1"/>
</dbReference>
<name>A0A1Y6D020_9GAMM</name>
<dbReference type="AlphaFoldDB" id="A0A1Y6D020"/>
<keyword evidence="3" id="KW-1185">Reference proteome</keyword>
<dbReference type="Proteomes" id="UP000192923">
    <property type="component" value="Unassembled WGS sequence"/>
</dbReference>
<protein>
    <submittedName>
        <fullName evidence="2">Uncharacterized protein</fullName>
    </submittedName>
</protein>
<evidence type="ECO:0000313" key="3">
    <source>
        <dbReference type="Proteomes" id="UP000192923"/>
    </source>
</evidence>
<dbReference type="STRING" id="1760988.SAMN02949497_1208"/>
<dbReference type="EMBL" id="FXAM01000001">
    <property type="protein sequence ID" value="SMF93912.1"/>
    <property type="molecule type" value="Genomic_DNA"/>
</dbReference>
<organism evidence="2 3">
    <name type="scientific">Methylomagnum ishizawai</name>
    <dbReference type="NCBI Taxonomy" id="1760988"/>
    <lineage>
        <taxon>Bacteria</taxon>
        <taxon>Pseudomonadati</taxon>
        <taxon>Pseudomonadota</taxon>
        <taxon>Gammaproteobacteria</taxon>
        <taxon>Methylococcales</taxon>
        <taxon>Methylococcaceae</taxon>
        <taxon>Methylomagnum</taxon>
    </lineage>
</organism>
<sequence>MNFDFNAMMEELDLLKSQRGDGDGKIKKAAEEGHEELDGDEDGSYGDGGEDDGYMGKSFEFEVDGEKVRGFDATALVKSLQDRQAGIADEMQKGFGQVAALLQAQTDLLKSQGVEMASLRAKVADLSGQGKGRKSAVAVHGRESLDPLAKSLGDDGGWTVDTLLAKADALFEAGKLGTTEYRQLDVCVRNGIQPDAKLLRKVVATQL</sequence>